<gene>
    <name evidence="1" type="ORF">COT97_01460</name>
</gene>
<evidence type="ECO:0008006" key="3">
    <source>
        <dbReference type="Google" id="ProtNLM"/>
    </source>
</evidence>
<dbReference type="Pfam" id="PF20393">
    <property type="entry name" value="Pro_CA_2"/>
    <property type="match status" value="1"/>
</dbReference>
<dbReference type="SUPFAM" id="SSF53056">
    <property type="entry name" value="beta-carbonic anhydrase, cab"/>
    <property type="match status" value="1"/>
</dbReference>
<dbReference type="GO" id="GO:0008270">
    <property type="term" value="F:zinc ion binding"/>
    <property type="evidence" value="ECO:0007669"/>
    <property type="project" value="InterPro"/>
</dbReference>
<proteinExistence type="predicted"/>
<dbReference type="AlphaFoldDB" id="A0A2H0V5U6"/>
<dbReference type="EMBL" id="PFAP01000006">
    <property type="protein sequence ID" value="PIR94432.1"/>
    <property type="molecule type" value="Genomic_DNA"/>
</dbReference>
<protein>
    <recommendedName>
        <fullName evidence="3">Carbonic anhydrase</fullName>
    </recommendedName>
</protein>
<accession>A0A2H0V5U6</accession>
<comment type="caution">
    <text evidence="1">The sequence shown here is derived from an EMBL/GenBank/DDBJ whole genome shotgun (WGS) entry which is preliminary data.</text>
</comment>
<dbReference type="InterPro" id="IPR036874">
    <property type="entry name" value="Carbonic_anhydrase_sf"/>
</dbReference>
<reference evidence="2" key="1">
    <citation type="submission" date="2017-09" db="EMBL/GenBank/DDBJ databases">
        <title>Depth-based differentiation of microbial function through sediment-hosted aquifers and enrichment of novel symbionts in the deep terrestrial subsurface.</title>
        <authorList>
            <person name="Probst A.J."/>
            <person name="Ladd B."/>
            <person name="Jarett J.K."/>
            <person name="Geller-Mcgrath D.E."/>
            <person name="Sieber C.M.K."/>
            <person name="Emerson J.B."/>
            <person name="Anantharaman K."/>
            <person name="Thomas B.C."/>
            <person name="Malmstrom R."/>
            <person name="Stieglmeier M."/>
            <person name="Klingl A."/>
            <person name="Woyke T."/>
            <person name="Ryan C.M."/>
            <person name="Banfield J.F."/>
        </authorList>
    </citation>
    <scope>NUCLEOTIDE SEQUENCE [LARGE SCALE GENOMIC DNA]</scope>
</reference>
<evidence type="ECO:0000313" key="1">
    <source>
        <dbReference type="EMBL" id="PIR94432.1"/>
    </source>
</evidence>
<dbReference type="GO" id="GO:0004089">
    <property type="term" value="F:carbonate dehydratase activity"/>
    <property type="evidence" value="ECO:0007669"/>
    <property type="project" value="InterPro"/>
</dbReference>
<dbReference type="InterPro" id="IPR046871">
    <property type="entry name" value="Pro_CA_2"/>
</dbReference>
<sequence length="149" mass="16563">MENLQEILSSIDMSQHTMDHITIACMDGRFFGPVVHYLLDRGLIGHTDVFFAAGSQQNFLSDEFKAFALKQIELSRKLHDMKTVTLVAHWDCGAYGGNKALGGGDEERAKYADDLEAAKQVIAAKFPDLEFELVLAKPEGNKVDFQKIA</sequence>
<organism evidence="1 2">
    <name type="scientific">Candidatus Falkowbacteria bacterium CG10_big_fil_rev_8_21_14_0_10_39_11</name>
    <dbReference type="NCBI Taxonomy" id="1974565"/>
    <lineage>
        <taxon>Bacteria</taxon>
        <taxon>Candidatus Falkowiibacteriota</taxon>
    </lineage>
</organism>
<name>A0A2H0V5U6_9BACT</name>
<dbReference type="Proteomes" id="UP000229901">
    <property type="component" value="Unassembled WGS sequence"/>
</dbReference>
<evidence type="ECO:0000313" key="2">
    <source>
        <dbReference type="Proteomes" id="UP000229901"/>
    </source>
</evidence>